<name>A0A3B1E3N1_9ZZZZ</name>
<feature type="compositionally biased region" description="Basic residues" evidence="1">
    <location>
        <begin position="214"/>
        <end position="225"/>
    </location>
</feature>
<feature type="non-terminal residue" evidence="3">
    <location>
        <position position="1"/>
    </location>
</feature>
<proteinExistence type="predicted"/>
<dbReference type="PANTHER" id="PTHR30461:SF26">
    <property type="entry name" value="RESOLVASE HOMOLOG YNEB"/>
    <property type="match status" value="1"/>
</dbReference>
<accession>A0A3B1E3N1</accession>
<dbReference type="GO" id="GO:0003677">
    <property type="term" value="F:DNA binding"/>
    <property type="evidence" value="ECO:0007669"/>
    <property type="project" value="InterPro"/>
</dbReference>
<dbReference type="InterPro" id="IPR006119">
    <property type="entry name" value="Resolv_N"/>
</dbReference>
<protein>
    <submittedName>
        <fullName evidence="3">DNA-invertase</fullName>
    </submittedName>
</protein>
<evidence type="ECO:0000313" key="3">
    <source>
        <dbReference type="EMBL" id="VAX40315.1"/>
    </source>
</evidence>
<dbReference type="PROSITE" id="PS51736">
    <property type="entry name" value="RECOMBINASES_3"/>
    <property type="match status" value="1"/>
</dbReference>
<dbReference type="EMBL" id="UOGK01000374">
    <property type="protein sequence ID" value="VAX40315.1"/>
    <property type="molecule type" value="Genomic_DNA"/>
</dbReference>
<gene>
    <name evidence="3" type="ORF">MNBD_PLANCTO03-1550</name>
</gene>
<feature type="region of interest" description="Disordered" evidence="1">
    <location>
        <begin position="155"/>
        <end position="177"/>
    </location>
</feature>
<dbReference type="SMART" id="SM00857">
    <property type="entry name" value="Resolvase"/>
    <property type="match status" value="1"/>
</dbReference>
<evidence type="ECO:0000256" key="1">
    <source>
        <dbReference type="SAM" id="MobiDB-lite"/>
    </source>
</evidence>
<dbReference type="PANTHER" id="PTHR30461">
    <property type="entry name" value="DNA-INVERTASE FROM LAMBDOID PROPHAGE"/>
    <property type="match status" value="1"/>
</dbReference>
<feature type="domain" description="Resolvase/invertase-type recombinase catalytic" evidence="2">
    <location>
        <begin position="16"/>
        <end position="160"/>
    </location>
</feature>
<dbReference type="GO" id="GO:0000150">
    <property type="term" value="F:DNA strand exchange activity"/>
    <property type="evidence" value="ECO:0007669"/>
    <property type="project" value="InterPro"/>
</dbReference>
<reference evidence="3" key="1">
    <citation type="submission" date="2018-06" db="EMBL/GenBank/DDBJ databases">
        <authorList>
            <person name="Zhirakovskaya E."/>
        </authorList>
    </citation>
    <scope>NUCLEOTIDE SEQUENCE</scope>
</reference>
<dbReference type="CDD" id="cd03768">
    <property type="entry name" value="SR_ResInv"/>
    <property type="match status" value="1"/>
</dbReference>
<dbReference type="SUPFAM" id="SSF53041">
    <property type="entry name" value="Resolvase-like"/>
    <property type="match status" value="1"/>
</dbReference>
<dbReference type="Gene3D" id="3.40.50.1390">
    <property type="entry name" value="Resolvase, N-terminal catalytic domain"/>
    <property type="match status" value="1"/>
</dbReference>
<dbReference type="AlphaFoldDB" id="A0A3B1E3N1"/>
<organism evidence="3">
    <name type="scientific">hydrothermal vent metagenome</name>
    <dbReference type="NCBI Taxonomy" id="652676"/>
    <lineage>
        <taxon>unclassified sequences</taxon>
        <taxon>metagenomes</taxon>
        <taxon>ecological metagenomes</taxon>
    </lineage>
</organism>
<feature type="region of interest" description="Disordered" evidence="1">
    <location>
        <begin position="204"/>
        <end position="225"/>
    </location>
</feature>
<evidence type="ECO:0000259" key="2">
    <source>
        <dbReference type="PROSITE" id="PS51736"/>
    </source>
</evidence>
<dbReference type="InterPro" id="IPR036162">
    <property type="entry name" value="Resolvase-like_N_sf"/>
</dbReference>
<dbReference type="InterPro" id="IPR050639">
    <property type="entry name" value="SSR_resolvase"/>
</dbReference>
<sequence>PPQPRQDRGRMPSKKRAALYHRVSTVDQDPAAARKELRAAAKRHGFRMALDIEETGSGASNSRPGLAELMQAAGRGRIDVVLVWKLDRFGRSALDLLANLRALEDAGVRFISITQGLDLRPDGDAMSRLMLTMLGAVAEFERALISERTRLGMAKARADGKPIGRPRSPRPSAAQVRRLRKRGVSWRELAAELGCTVWVARQTLAEKGAEKPPSKRPRNGGSRRV</sequence>
<dbReference type="Pfam" id="PF00239">
    <property type="entry name" value="Resolvase"/>
    <property type="match status" value="1"/>
</dbReference>